<gene>
    <name evidence="1" type="ORF">SAMN04488529_101980</name>
</gene>
<sequence length="44" mass="5210">MHWHLDVTFREDSNKTIEETANKNMNIIRKWALGILKLLDTGKK</sequence>
<protein>
    <submittedName>
        <fullName evidence="1">Uncharacterized protein</fullName>
    </submittedName>
</protein>
<accession>A0A1H0NVW6</accession>
<evidence type="ECO:0000313" key="2">
    <source>
        <dbReference type="Proteomes" id="UP000198597"/>
    </source>
</evidence>
<reference evidence="1 2" key="1">
    <citation type="submission" date="2016-10" db="EMBL/GenBank/DDBJ databases">
        <authorList>
            <person name="de Groot N.N."/>
        </authorList>
    </citation>
    <scope>NUCLEOTIDE SEQUENCE [LARGE SCALE GENOMIC DNA]</scope>
    <source>
        <strain evidence="1 2">DSM 12272</strain>
    </source>
</reference>
<keyword evidence="2" id="KW-1185">Reference proteome</keyword>
<proteinExistence type="predicted"/>
<organism evidence="1 2">
    <name type="scientific">Clostridium gasigenes</name>
    <dbReference type="NCBI Taxonomy" id="94869"/>
    <lineage>
        <taxon>Bacteria</taxon>
        <taxon>Bacillati</taxon>
        <taxon>Bacillota</taxon>
        <taxon>Clostridia</taxon>
        <taxon>Eubacteriales</taxon>
        <taxon>Clostridiaceae</taxon>
        <taxon>Clostridium</taxon>
    </lineage>
</organism>
<dbReference type="AlphaFoldDB" id="A0A1H0NVW6"/>
<evidence type="ECO:0000313" key="1">
    <source>
        <dbReference type="EMBL" id="SDO96897.1"/>
    </source>
</evidence>
<dbReference type="EMBL" id="FNJM01000001">
    <property type="protein sequence ID" value="SDO96897.1"/>
    <property type="molecule type" value="Genomic_DNA"/>
</dbReference>
<name>A0A1H0NVW6_9CLOT</name>
<dbReference type="Proteomes" id="UP000198597">
    <property type="component" value="Unassembled WGS sequence"/>
</dbReference>
<dbReference type="STRING" id="94869.SAMN04488529_101980"/>